<dbReference type="EMBL" id="MHIF01000041">
    <property type="protein sequence ID" value="OGY47375.1"/>
    <property type="molecule type" value="Genomic_DNA"/>
</dbReference>
<dbReference type="AlphaFoldDB" id="A0A1G1Y4X2"/>
<sequence length="93" mass="11032">MIKNFKSKEAQGIFNREYSRKLPSSIQKTAMRKLWMIDASASLNDLRFPPANHLKPLKGERKGQYSVRINEQWRICFKWLNGDAYDVEIIDYH</sequence>
<dbReference type="Gene3D" id="3.30.2310.20">
    <property type="entry name" value="RelE-like"/>
    <property type="match status" value="1"/>
</dbReference>
<protein>
    <submittedName>
        <fullName evidence="1">Plasmid maintenance system killer</fullName>
    </submittedName>
</protein>
<name>A0A1G1Y4X2_9BACT</name>
<dbReference type="PANTHER" id="PTHR40266:SF2">
    <property type="entry name" value="TOXIN HIGB-1"/>
    <property type="match status" value="1"/>
</dbReference>
<proteinExistence type="predicted"/>
<evidence type="ECO:0000313" key="2">
    <source>
        <dbReference type="Proteomes" id="UP000178432"/>
    </source>
</evidence>
<dbReference type="Proteomes" id="UP000178432">
    <property type="component" value="Unassembled WGS sequence"/>
</dbReference>
<accession>A0A1G1Y4X2</accession>
<organism evidence="1 2">
    <name type="scientific">Candidatus Buchananbacteria bacterium RIFCSPHIGHO2_01_FULL_46_12</name>
    <dbReference type="NCBI Taxonomy" id="1797536"/>
    <lineage>
        <taxon>Bacteria</taxon>
        <taxon>Candidatus Buchananiibacteriota</taxon>
    </lineage>
</organism>
<comment type="caution">
    <text evidence="1">The sequence shown here is derived from an EMBL/GenBank/DDBJ whole genome shotgun (WGS) entry which is preliminary data.</text>
</comment>
<dbReference type="InterPro" id="IPR007711">
    <property type="entry name" value="HigB-1"/>
</dbReference>
<evidence type="ECO:0000313" key="1">
    <source>
        <dbReference type="EMBL" id="OGY47375.1"/>
    </source>
</evidence>
<reference evidence="1 2" key="1">
    <citation type="journal article" date="2016" name="Nat. Commun.">
        <title>Thousands of microbial genomes shed light on interconnected biogeochemical processes in an aquifer system.</title>
        <authorList>
            <person name="Anantharaman K."/>
            <person name="Brown C.T."/>
            <person name="Hug L.A."/>
            <person name="Sharon I."/>
            <person name="Castelle C.J."/>
            <person name="Probst A.J."/>
            <person name="Thomas B.C."/>
            <person name="Singh A."/>
            <person name="Wilkins M.J."/>
            <person name="Karaoz U."/>
            <person name="Brodie E.L."/>
            <person name="Williams K.H."/>
            <person name="Hubbard S.S."/>
            <person name="Banfield J.F."/>
        </authorList>
    </citation>
    <scope>NUCLEOTIDE SEQUENCE [LARGE SCALE GENOMIC DNA]</scope>
</reference>
<gene>
    <name evidence="1" type="ORF">A2663_01575</name>
</gene>
<dbReference type="SUPFAM" id="SSF143011">
    <property type="entry name" value="RelE-like"/>
    <property type="match status" value="1"/>
</dbReference>
<dbReference type="InterPro" id="IPR035093">
    <property type="entry name" value="RelE/ParE_toxin_dom_sf"/>
</dbReference>
<dbReference type="PANTHER" id="PTHR40266">
    <property type="entry name" value="TOXIN HIGB-1"/>
    <property type="match status" value="1"/>
</dbReference>
<dbReference type="Pfam" id="PF05015">
    <property type="entry name" value="HigB-like_toxin"/>
    <property type="match status" value="1"/>
</dbReference>